<organism evidence="2 3">
    <name type="scientific">Apatococcus fuscideae</name>
    <dbReference type="NCBI Taxonomy" id="2026836"/>
    <lineage>
        <taxon>Eukaryota</taxon>
        <taxon>Viridiplantae</taxon>
        <taxon>Chlorophyta</taxon>
        <taxon>core chlorophytes</taxon>
        <taxon>Trebouxiophyceae</taxon>
        <taxon>Chlorellales</taxon>
        <taxon>Chlorellaceae</taxon>
        <taxon>Apatococcus</taxon>
    </lineage>
</organism>
<protein>
    <submittedName>
        <fullName evidence="2">Uncharacterized protein</fullName>
    </submittedName>
</protein>
<feature type="compositionally biased region" description="Gly residues" evidence="1">
    <location>
        <begin position="173"/>
        <end position="183"/>
    </location>
</feature>
<sequence>MVCSAADGVVRLDWQCAALPHIAWHPSLPRLAICLRVGTSQATCPIPPASDKRVQYINDEGWSIAVVSAPDWQPVWLPIESHVCILGLDIAQLQEDPIHLQWSPSGVLVACWDVVIWGFEDPLDTIVHAAAYSPITHLEFLSWSWTQSTKEPLVIQGRDYGAAPCGPPTGSTASGGQGSDASD</sequence>
<name>A0AAW1SUX2_9CHLO</name>
<accession>A0AAW1SUX2</accession>
<dbReference type="AlphaFoldDB" id="A0AAW1SUX2"/>
<keyword evidence="3" id="KW-1185">Reference proteome</keyword>
<evidence type="ECO:0000313" key="2">
    <source>
        <dbReference type="EMBL" id="KAK9857224.1"/>
    </source>
</evidence>
<gene>
    <name evidence="2" type="ORF">WJX84_002366</name>
</gene>
<feature type="region of interest" description="Disordered" evidence="1">
    <location>
        <begin position="164"/>
        <end position="183"/>
    </location>
</feature>
<dbReference type="Proteomes" id="UP001485043">
    <property type="component" value="Unassembled WGS sequence"/>
</dbReference>
<reference evidence="2 3" key="1">
    <citation type="journal article" date="2024" name="Nat. Commun.">
        <title>Phylogenomics reveals the evolutionary origins of lichenization in chlorophyte algae.</title>
        <authorList>
            <person name="Puginier C."/>
            <person name="Libourel C."/>
            <person name="Otte J."/>
            <person name="Skaloud P."/>
            <person name="Haon M."/>
            <person name="Grisel S."/>
            <person name="Petersen M."/>
            <person name="Berrin J.G."/>
            <person name="Delaux P.M."/>
            <person name="Dal Grande F."/>
            <person name="Keller J."/>
        </authorList>
    </citation>
    <scope>NUCLEOTIDE SEQUENCE [LARGE SCALE GENOMIC DNA]</scope>
    <source>
        <strain evidence="2 3">SAG 2523</strain>
    </source>
</reference>
<dbReference type="EMBL" id="JALJOV010000976">
    <property type="protein sequence ID" value="KAK9857224.1"/>
    <property type="molecule type" value="Genomic_DNA"/>
</dbReference>
<evidence type="ECO:0000313" key="3">
    <source>
        <dbReference type="Proteomes" id="UP001485043"/>
    </source>
</evidence>
<proteinExistence type="predicted"/>
<comment type="caution">
    <text evidence="2">The sequence shown here is derived from an EMBL/GenBank/DDBJ whole genome shotgun (WGS) entry which is preliminary data.</text>
</comment>
<evidence type="ECO:0000256" key="1">
    <source>
        <dbReference type="SAM" id="MobiDB-lite"/>
    </source>
</evidence>